<evidence type="ECO:0000313" key="2">
    <source>
        <dbReference type="EMBL" id="PLW25412.1"/>
    </source>
</evidence>
<name>A0A2N5TIT5_9BASI</name>
<feature type="region of interest" description="Disordered" evidence="1">
    <location>
        <begin position="1"/>
        <end position="48"/>
    </location>
</feature>
<evidence type="ECO:0000313" key="3">
    <source>
        <dbReference type="EMBL" id="PLW33737.1"/>
    </source>
</evidence>
<feature type="compositionally biased region" description="Low complexity" evidence="1">
    <location>
        <begin position="464"/>
        <end position="473"/>
    </location>
</feature>
<protein>
    <recommendedName>
        <fullName evidence="5">Something about silencing protein 4 domain-containing protein</fullName>
    </recommendedName>
</protein>
<feature type="compositionally biased region" description="Low complexity" evidence="1">
    <location>
        <begin position="91"/>
        <end position="101"/>
    </location>
</feature>
<dbReference type="AlphaFoldDB" id="A0A2N5TIT5"/>
<dbReference type="EMBL" id="PGCI01000540">
    <property type="protein sequence ID" value="PLW25412.1"/>
    <property type="molecule type" value="Genomic_DNA"/>
</dbReference>
<accession>A0A2N5TIT5</accession>
<feature type="compositionally biased region" description="Low complexity" evidence="1">
    <location>
        <begin position="267"/>
        <end position="294"/>
    </location>
</feature>
<feature type="region of interest" description="Disordered" evidence="1">
    <location>
        <begin position="89"/>
        <end position="108"/>
    </location>
</feature>
<gene>
    <name evidence="3" type="ORF">PCASD_12505</name>
    <name evidence="2" type="ORF">PCASD_22458</name>
</gene>
<organism evidence="2 4">
    <name type="scientific">Puccinia coronata f. sp. avenae</name>
    <dbReference type="NCBI Taxonomy" id="200324"/>
    <lineage>
        <taxon>Eukaryota</taxon>
        <taxon>Fungi</taxon>
        <taxon>Dikarya</taxon>
        <taxon>Basidiomycota</taxon>
        <taxon>Pucciniomycotina</taxon>
        <taxon>Pucciniomycetes</taxon>
        <taxon>Pucciniales</taxon>
        <taxon>Pucciniaceae</taxon>
        <taxon>Puccinia</taxon>
    </lineage>
</organism>
<sequence>MDSNARRLTRSTYIGEPIPTNGSKNGRNRRSSSTDSENGWIPPPPLLPLGTRFLIANPSVPSRRSSPAAPSPASDPIATQIAIAHLKCQPSSSSNNNNNNNDPLNPSESTALIPCFKVLPDHELIIPQSRPNTTSIEQDTSGDEFISRETKHFNQRHRQSEMIEKRSKKLEKEKLIHERFKLKNRLELLMNGSGPDWKSIRTLTLRRIKEDELRERSAAGHLQPQSNQSTRETEFEKVERMRRIMIQETEETLKRYDKLLDTRKVSKPGLSLQSSQLKPPTPSKSQPKPRTSPKASKRKLTTNQTCSDQDHSQKTVKLTTSKSKKTATQTIKHELQSSQHDSQSQLPQSTPPLLSPLTLPQSPHPQSVQRPVEIHQPTPPLRDSLYDLPSTRRSAMDDHYVNRPKRMGRTLYALGCNFPDMSKMQIHYMDELQEMRFERRVGPLSTPFDRPARVVPVKKKEATTSKTTAKVTEPNNEEGDDDWVEFNPTINDEREIVAHHSGFVQASQFFDLGDELEYLEEKNMLAFQKQHLPQNKEDWKSLSQAELLHIIHGGKSIRKLIEERIASWDKESSKHFS</sequence>
<reference evidence="2 4" key="1">
    <citation type="submission" date="2017-11" db="EMBL/GenBank/DDBJ databases">
        <title>De novo assembly and phasing of dikaryotic genomes from two isolates of Puccinia coronata f. sp. avenae, the causal agent of oat crown rust.</title>
        <authorList>
            <person name="Miller M.E."/>
            <person name="Zhang Y."/>
            <person name="Omidvar V."/>
            <person name="Sperschneider J."/>
            <person name="Schwessinger B."/>
            <person name="Raley C."/>
            <person name="Palmer J.M."/>
            <person name="Garnica D."/>
            <person name="Upadhyaya N."/>
            <person name="Rathjen J."/>
            <person name="Taylor J.M."/>
            <person name="Park R.F."/>
            <person name="Dodds P.N."/>
            <person name="Hirsch C.D."/>
            <person name="Kianian S.F."/>
            <person name="Figueroa M."/>
        </authorList>
    </citation>
    <scope>NUCLEOTIDE SEQUENCE [LARGE SCALE GENOMIC DNA]</scope>
    <source>
        <strain evidence="2">12SD80</strain>
    </source>
</reference>
<feature type="compositionally biased region" description="Low complexity" evidence="1">
    <location>
        <begin position="315"/>
        <end position="348"/>
    </location>
</feature>
<dbReference type="Proteomes" id="UP000235392">
    <property type="component" value="Unassembled WGS sequence"/>
</dbReference>
<feature type="region of interest" description="Disordered" evidence="1">
    <location>
        <begin position="214"/>
        <end position="237"/>
    </location>
</feature>
<feature type="region of interest" description="Disordered" evidence="1">
    <location>
        <begin position="264"/>
        <end position="388"/>
    </location>
</feature>
<dbReference type="EMBL" id="PGCI01000213">
    <property type="protein sequence ID" value="PLW33737.1"/>
    <property type="molecule type" value="Genomic_DNA"/>
</dbReference>
<comment type="caution">
    <text evidence="2">The sequence shown here is derived from an EMBL/GenBank/DDBJ whole genome shotgun (WGS) entry which is preliminary data.</text>
</comment>
<feature type="compositionally biased region" description="Low complexity" evidence="1">
    <location>
        <begin position="355"/>
        <end position="367"/>
    </location>
</feature>
<evidence type="ECO:0000256" key="1">
    <source>
        <dbReference type="SAM" id="MobiDB-lite"/>
    </source>
</evidence>
<proteinExistence type="predicted"/>
<evidence type="ECO:0000313" key="4">
    <source>
        <dbReference type="Proteomes" id="UP000235392"/>
    </source>
</evidence>
<evidence type="ECO:0008006" key="5">
    <source>
        <dbReference type="Google" id="ProtNLM"/>
    </source>
</evidence>
<feature type="region of interest" description="Disordered" evidence="1">
    <location>
        <begin position="457"/>
        <end position="480"/>
    </location>
</feature>